<dbReference type="PANTHER" id="PTHR33371">
    <property type="entry name" value="INTERMEMBRANE PHOSPHOLIPID TRANSPORT SYSTEM BINDING PROTEIN MLAD-RELATED"/>
    <property type="match status" value="1"/>
</dbReference>
<name>A0A1A9HXP0_9BACT</name>
<dbReference type="Pfam" id="PF02470">
    <property type="entry name" value="MlaD"/>
    <property type="match status" value="1"/>
</dbReference>
<evidence type="ECO:0000259" key="2">
    <source>
        <dbReference type="Pfam" id="PF02470"/>
    </source>
</evidence>
<dbReference type="STRING" id="1176587.A8C56_01630"/>
<dbReference type="KEGG" id="nia:A8C56_01630"/>
<evidence type="ECO:0000313" key="4">
    <source>
        <dbReference type="Proteomes" id="UP000077667"/>
    </source>
</evidence>
<dbReference type="InterPro" id="IPR003399">
    <property type="entry name" value="Mce/MlaD"/>
</dbReference>
<protein>
    <submittedName>
        <fullName evidence="3">Mammalian cell entry protein</fullName>
    </submittedName>
</protein>
<organism evidence="3 4">
    <name type="scientific">Niabella ginsenosidivorans</name>
    <dbReference type="NCBI Taxonomy" id="1176587"/>
    <lineage>
        <taxon>Bacteria</taxon>
        <taxon>Pseudomonadati</taxon>
        <taxon>Bacteroidota</taxon>
        <taxon>Chitinophagia</taxon>
        <taxon>Chitinophagales</taxon>
        <taxon>Chitinophagaceae</taxon>
        <taxon>Niabella</taxon>
    </lineage>
</organism>
<evidence type="ECO:0000313" key="3">
    <source>
        <dbReference type="EMBL" id="ANH79845.1"/>
    </source>
</evidence>
<evidence type="ECO:0000256" key="1">
    <source>
        <dbReference type="SAM" id="Phobius"/>
    </source>
</evidence>
<dbReference type="Proteomes" id="UP000077667">
    <property type="component" value="Chromosome"/>
</dbReference>
<dbReference type="EMBL" id="CP015772">
    <property type="protein sequence ID" value="ANH79845.1"/>
    <property type="molecule type" value="Genomic_DNA"/>
</dbReference>
<dbReference type="OrthoDB" id="9769132at2"/>
<feature type="transmembrane region" description="Helical" evidence="1">
    <location>
        <begin position="7"/>
        <end position="27"/>
    </location>
</feature>
<proteinExistence type="predicted"/>
<accession>A0A1A9HXP0</accession>
<feature type="domain" description="Mce/MlaD" evidence="2">
    <location>
        <begin position="37"/>
        <end position="111"/>
    </location>
</feature>
<sequence>MKISNELKVGILAVVAIAALIFGFRFLKGKDVFNHKPKLYAIFKSVGGLEKSNLVKINGLAIGSVYQIEPADPNINNIKVTLSITQDVNIPDNSVAYISGSLLGASEVVIEKGNSTRYFHDEDRIKTRVEDGLLGDLSSEAKPLMGKVRTVADSLTLLLSHFNNTLDVPTQRNLQEAIANLKYTIVSLNNVLTSVEKPLAASLNNMSAFTESLKRNNGQIDTILGNANKFSKGLSELELQRTMDTLNATVAALRTTVNNISNPNGSIGALMNDRQLYNRLSQVALSAEILLDDIRVHPKRYVNISVFGKKNKAGELTAPAIKDSIPR</sequence>
<dbReference type="RefSeq" id="WP_067751174.1">
    <property type="nucleotide sequence ID" value="NZ_CP015772.1"/>
</dbReference>
<gene>
    <name evidence="3" type="ORF">A8C56_01630</name>
</gene>
<dbReference type="InterPro" id="IPR052336">
    <property type="entry name" value="MlaD_Phospholipid_Transporter"/>
</dbReference>
<keyword evidence="4" id="KW-1185">Reference proteome</keyword>
<reference evidence="3 4" key="1">
    <citation type="submission" date="2016-05" db="EMBL/GenBank/DDBJ databases">
        <title>Niabella ginsenosidivorans BS26 whole genome sequencing.</title>
        <authorList>
            <person name="Im W.T."/>
            <person name="Siddiqi M.Z."/>
        </authorList>
    </citation>
    <scope>NUCLEOTIDE SEQUENCE [LARGE SCALE GENOMIC DNA]</scope>
    <source>
        <strain evidence="3 4">BS26</strain>
    </source>
</reference>
<keyword evidence="1" id="KW-1133">Transmembrane helix</keyword>
<dbReference type="AlphaFoldDB" id="A0A1A9HXP0"/>
<keyword evidence="1" id="KW-0472">Membrane</keyword>
<dbReference type="PANTHER" id="PTHR33371:SF4">
    <property type="entry name" value="INTERMEMBRANE PHOSPHOLIPID TRANSPORT SYSTEM BINDING PROTEIN MLAD"/>
    <property type="match status" value="1"/>
</dbReference>
<keyword evidence="1" id="KW-0812">Transmembrane</keyword>